<dbReference type="STRING" id="522306.CAP2UW1_3397"/>
<dbReference type="KEGG" id="app:CAP2UW1_3397"/>
<feature type="domain" description="ABC-type transport auxiliary lipoprotein component" evidence="2">
    <location>
        <begin position="31"/>
        <end position="188"/>
    </location>
</feature>
<dbReference type="EMBL" id="CP001715">
    <property type="protein sequence ID" value="ACV36657.1"/>
    <property type="molecule type" value="Genomic_DNA"/>
</dbReference>
<dbReference type="InterPro" id="IPR005586">
    <property type="entry name" value="ABC_trans_aux"/>
</dbReference>
<name>C7RJ46_ACCRE</name>
<accession>C7RJ46</accession>
<organism evidence="3">
    <name type="scientific">Accumulibacter regalis</name>
    <dbReference type="NCBI Taxonomy" id="522306"/>
    <lineage>
        <taxon>Bacteria</taxon>
        <taxon>Pseudomonadati</taxon>
        <taxon>Pseudomonadota</taxon>
        <taxon>Betaproteobacteria</taxon>
        <taxon>Candidatus Accumulibacter</taxon>
    </lineage>
</organism>
<feature type="signal peptide" evidence="1">
    <location>
        <begin position="1"/>
        <end position="30"/>
    </location>
</feature>
<dbReference type="PROSITE" id="PS51257">
    <property type="entry name" value="PROKAR_LIPOPROTEIN"/>
    <property type="match status" value="1"/>
</dbReference>
<dbReference type="Gene3D" id="3.40.50.10610">
    <property type="entry name" value="ABC-type transport auxiliary lipoprotein component"/>
    <property type="match status" value="1"/>
</dbReference>
<dbReference type="OrthoDB" id="1494661at2"/>
<dbReference type="Pfam" id="PF03886">
    <property type="entry name" value="ABC_trans_aux"/>
    <property type="match status" value="1"/>
</dbReference>
<sequence length="201" mass="20572" precursor="true">MIKAARQGFSWLTVLLAATLAGCASPPSRFYTLAAIAGPDGGAPAAYAVAVDSVSIPAIVDRPQFVVQKGPNRVGIDEFNRWAAPLAANIASTLAANLGVLLGTSRVVAGPLAANVDPAYRVTVDVQRFESVPGETVSLDAVWLLRRPGAAATTGGRSTLREAVQGEGYEALAAAHSRALAGISRDIAAAIRVEAGRSAAQ</sequence>
<dbReference type="HOGENOM" id="CLU_096001_0_0_4"/>
<dbReference type="SUPFAM" id="SSF159594">
    <property type="entry name" value="XCC0632-like"/>
    <property type="match status" value="1"/>
</dbReference>
<evidence type="ECO:0000259" key="2">
    <source>
        <dbReference type="Pfam" id="PF03886"/>
    </source>
</evidence>
<evidence type="ECO:0000256" key="1">
    <source>
        <dbReference type="SAM" id="SignalP"/>
    </source>
</evidence>
<dbReference type="eggNOG" id="COG3009">
    <property type="taxonomic scope" value="Bacteria"/>
</dbReference>
<dbReference type="AlphaFoldDB" id="C7RJ46"/>
<keyword evidence="1" id="KW-0732">Signal</keyword>
<feature type="chain" id="PRO_5002981560" description="ABC-type transport auxiliary lipoprotein component domain-containing protein" evidence="1">
    <location>
        <begin position="31"/>
        <end position="201"/>
    </location>
</feature>
<protein>
    <recommendedName>
        <fullName evidence="2">ABC-type transport auxiliary lipoprotein component domain-containing protein</fullName>
    </recommendedName>
</protein>
<reference evidence="3" key="2">
    <citation type="submission" date="2009-09" db="EMBL/GenBank/DDBJ databases">
        <title>Complete sequence of chromosome of Candidatus Accumulibacter phosphatis clade IIA str. UW-1.</title>
        <authorList>
            <consortium name="US DOE Joint Genome Institute"/>
            <person name="Martin H.G."/>
            <person name="Ivanova N."/>
            <person name="Kunin V."/>
            <person name="Warnecke F."/>
            <person name="Barry K."/>
            <person name="He S."/>
            <person name="Salamov A."/>
            <person name="Szeto E."/>
            <person name="Dalin E."/>
            <person name="Pangilinan J.L."/>
            <person name="Lapidus A."/>
            <person name="Lowry S."/>
            <person name="Kyrpides N.C."/>
            <person name="McMahon K.D."/>
            <person name="Hugenholtz P."/>
        </authorList>
    </citation>
    <scope>NUCLEOTIDE SEQUENCE [LARGE SCALE GENOMIC DNA]</scope>
    <source>
        <strain evidence="3">UW-1</strain>
    </source>
</reference>
<reference evidence="3" key="1">
    <citation type="submission" date="2009-08" db="EMBL/GenBank/DDBJ databases">
        <authorList>
            <consortium name="US DOE Joint Genome Institute"/>
            <person name="Lucas S."/>
            <person name="Copeland A."/>
            <person name="Lapidus A."/>
            <person name="Glavina del Rio T."/>
            <person name="Dalin E."/>
            <person name="Tice H."/>
            <person name="Bruce D."/>
            <person name="Barry K."/>
            <person name="Pitluck S."/>
            <person name="Lowry S."/>
            <person name="Larimer F."/>
            <person name="Land M."/>
            <person name="Hauser L."/>
            <person name="Kyrpides N."/>
            <person name="Ivanova N."/>
            <person name="McMahon K.D."/>
            <person name="Hugenholtz P."/>
        </authorList>
    </citation>
    <scope>NUCLEOTIDE SEQUENCE</scope>
    <source>
        <strain evidence="3">UW-1</strain>
    </source>
</reference>
<evidence type="ECO:0000313" key="3">
    <source>
        <dbReference type="EMBL" id="ACV36657.1"/>
    </source>
</evidence>
<proteinExistence type="predicted"/>
<gene>
    <name evidence="3" type="ordered locus">CAP2UW1_3397</name>
</gene>